<dbReference type="Pfam" id="PF02371">
    <property type="entry name" value="Transposase_20"/>
    <property type="match status" value="1"/>
</dbReference>
<feature type="domain" description="Transposase IS116/IS110/IS902 C-terminal" evidence="3">
    <location>
        <begin position="274"/>
        <end position="360"/>
    </location>
</feature>
<evidence type="ECO:0000259" key="3">
    <source>
        <dbReference type="Pfam" id="PF02371"/>
    </source>
</evidence>
<dbReference type="PANTHER" id="PTHR33055">
    <property type="entry name" value="TRANSPOSASE FOR INSERTION SEQUENCE ELEMENT IS1111A"/>
    <property type="match status" value="1"/>
</dbReference>
<evidence type="ECO:0000313" key="4">
    <source>
        <dbReference type="EMBL" id="MFL2102255.1"/>
    </source>
</evidence>
<evidence type="ECO:0000259" key="2">
    <source>
        <dbReference type="Pfam" id="PF01548"/>
    </source>
</evidence>
<feature type="coiled-coil region" evidence="1">
    <location>
        <begin position="244"/>
        <end position="278"/>
    </location>
</feature>
<dbReference type="Proteomes" id="UP001625374">
    <property type="component" value="Unassembled WGS sequence"/>
</dbReference>
<dbReference type="InterPro" id="IPR002525">
    <property type="entry name" value="Transp_IS110-like_N"/>
</dbReference>
<sequence length="398" mass="45234">MFYVGIDIGKNTHVASVINQEGTPWLNGFSFPNSLKGIQSLLDRLLQLSDTSESFRIGLEATGHYWSSVYSFLDDHGFTQYVINPIQTDGWRKGSEIRKRKTDKIDSLLIAELIRHGQFVETLLTEEQLYSLKQYTRYRNYQVSQASDYKRKIIAVLDQIFPEYARVFKGRGLFSMTSLQLLQACPSPQEVEEWTTEDLTEFINQASRMRLGPERARKKATDLKEVSTESFGVTFGLESFTFQLQSMIEQLQFFESQIQETEKKIEELMNQLDSVITTITGIGPITGATILGELGDIRRFSSPKQIVAYAGLDPSISQSGEFEATQNVMSKRGSPHLRKALFQAATVACVHDPILKAFYEKKRSEGKHHLTAVGAVARKMCHIIYAVLQKNEPYEIRK</sequence>
<dbReference type="RefSeq" id="WP_407141891.1">
    <property type="nucleotide sequence ID" value="NZ_JBGQQI010000005.1"/>
</dbReference>
<keyword evidence="5" id="KW-1185">Reference proteome</keyword>
<proteinExistence type="predicted"/>
<dbReference type="NCBIfam" id="NF033542">
    <property type="entry name" value="transpos_IS110"/>
    <property type="match status" value="1"/>
</dbReference>
<organism evidence="4 5">
    <name type="scientific">Marinilactibacillus psychrotolerans</name>
    <dbReference type="NCBI Taxonomy" id="191770"/>
    <lineage>
        <taxon>Bacteria</taxon>
        <taxon>Bacillati</taxon>
        <taxon>Bacillota</taxon>
        <taxon>Bacilli</taxon>
        <taxon>Lactobacillales</taxon>
        <taxon>Carnobacteriaceae</taxon>
        <taxon>Marinilactibacillus</taxon>
    </lineage>
</organism>
<accession>A0ABW8UHY6</accession>
<evidence type="ECO:0000256" key="1">
    <source>
        <dbReference type="SAM" id="Coils"/>
    </source>
</evidence>
<name>A0ABW8UHY6_9LACT</name>
<reference evidence="4 5" key="1">
    <citation type="submission" date="2024-08" db="EMBL/GenBank/DDBJ databases">
        <authorList>
            <person name="Arias E."/>
        </authorList>
    </citation>
    <scope>NUCLEOTIDE SEQUENCE [LARGE SCALE GENOMIC DNA]</scope>
    <source>
        <strain evidence="4 5">FAM 24106</strain>
    </source>
</reference>
<keyword evidence="1" id="KW-0175">Coiled coil</keyword>
<dbReference type="InterPro" id="IPR047650">
    <property type="entry name" value="Transpos_IS110"/>
</dbReference>
<dbReference type="EMBL" id="JBGQQK010000006">
    <property type="protein sequence ID" value="MFL2102255.1"/>
    <property type="molecule type" value="Genomic_DNA"/>
</dbReference>
<dbReference type="InterPro" id="IPR003346">
    <property type="entry name" value="Transposase_20"/>
</dbReference>
<gene>
    <name evidence="4" type="ORF">ACEN37_03210</name>
</gene>
<evidence type="ECO:0000313" key="5">
    <source>
        <dbReference type="Proteomes" id="UP001625374"/>
    </source>
</evidence>
<protein>
    <submittedName>
        <fullName evidence="4">IS110 family transposase</fullName>
    </submittedName>
</protein>
<comment type="caution">
    <text evidence="4">The sequence shown here is derived from an EMBL/GenBank/DDBJ whole genome shotgun (WGS) entry which is preliminary data.</text>
</comment>
<dbReference type="Pfam" id="PF01548">
    <property type="entry name" value="DEDD_Tnp_IS110"/>
    <property type="match status" value="1"/>
</dbReference>
<dbReference type="PANTHER" id="PTHR33055:SF15">
    <property type="entry name" value="TRANSPOSASE-RELATED"/>
    <property type="match status" value="1"/>
</dbReference>
<feature type="domain" description="Transposase IS110-like N-terminal" evidence="2">
    <location>
        <begin position="4"/>
        <end position="162"/>
    </location>
</feature>